<name>A0ABU5E9B9_9PROT</name>
<dbReference type="Proteomes" id="UP001279642">
    <property type="component" value="Unassembled WGS sequence"/>
</dbReference>
<feature type="transmembrane region" description="Helical" evidence="8">
    <location>
        <begin position="115"/>
        <end position="140"/>
    </location>
</feature>
<keyword evidence="11" id="KW-1185">Reference proteome</keyword>
<evidence type="ECO:0000259" key="9">
    <source>
        <dbReference type="PROSITE" id="PS50928"/>
    </source>
</evidence>
<dbReference type="PANTHER" id="PTHR42929:SF1">
    <property type="entry name" value="INNER MEMBRANE ABC TRANSPORTER PERMEASE PROTEIN YDCU-RELATED"/>
    <property type="match status" value="1"/>
</dbReference>
<evidence type="ECO:0000313" key="10">
    <source>
        <dbReference type="EMBL" id="MDY0882955.1"/>
    </source>
</evidence>
<comment type="similarity">
    <text evidence="2">Belongs to the binding-protein-dependent transport system permease family. CysTW subfamily.</text>
</comment>
<evidence type="ECO:0000256" key="1">
    <source>
        <dbReference type="ARBA" id="ARBA00004651"/>
    </source>
</evidence>
<evidence type="ECO:0000256" key="3">
    <source>
        <dbReference type="ARBA" id="ARBA00022448"/>
    </source>
</evidence>
<proteinExistence type="inferred from homology"/>
<organism evidence="10 11">
    <name type="scientific">Dongia soli</name>
    <dbReference type="NCBI Taxonomy" id="600628"/>
    <lineage>
        <taxon>Bacteria</taxon>
        <taxon>Pseudomonadati</taxon>
        <taxon>Pseudomonadota</taxon>
        <taxon>Alphaproteobacteria</taxon>
        <taxon>Rhodospirillales</taxon>
        <taxon>Dongiaceae</taxon>
        <taxon>Dongia</taxon>
    </lineage>
</organism>
<comment type="caution">
    <text evidence="10">The sequence shown here is derived from an EMBL/GenBank/DDBJ whole genome shotgun (WGS) entry which is preliminary data.</text>
</comment>
<evidence type="ECO:0000256" key="7">
    <source>
        <dbReference type="ARBA" id="ARBA00023136"/>
    </source>
</evidence>
<gene>
    <name evidence="10" type="ORF">SMD27_08875</name>
</gene>
<feature type="transmembrane region" description="Helical" evidence="8">
    <location>
        <begin position="210"/>
        <end position="238"/>
    </location>
</feature>
<feature type="transmembrane region" description="Helical" evidence="8">
    <location>
        <begin position="20"/>
        <end position="50"/>
    </location>
</feature>
<dbReference type="InterPro" id="IPR000515">
    <property type="entry name" value="MetI-like"/>
</dbReference>
<evidence type="ECO:0000313" key="11">
    <source>
        <dbReference type="Proteomes" id="UP001279642"/>
    </source>
</evidence>
<evidence type="ECO:0000256" key="5">
    <source>
        <dbReference type="ARBA" id="ARBA00022692"/>
    </source>
</evidence>
<keyword evidence="3 8" id="KW-0813">Transport</keyword>
<feature type="transmembrane region" description="Helical" evidence="8">
    <location>
        <begin position="78"/>
        <end position="103"/>
    </location>
</feature>
<reference evidence="10 11" key="1">
    <citation type="journal article" date="2016" name="Antonie Van Leeuwenhoek">
        <title>Dongia soli sp. nov., isolated from soil from Dokdo, Korea.</title>
        <authorList>
            <person name="Kim D.U."/>
            <person name="Lee H."/>
            <person name="Kim H."/>
            <person name="Kim S.G."/>
            <person name="Ka J.O."/>
        </authorList>
    </citation>
    <scope>NUCLEOTIDE SEQUENCE [LARGE SCALE GENOMIC DNA]</scope>
    <source>
        <strain evidence="10 11">D78</strain>
    </source>
</reference>
<keyword evidence="7 8" id="KW-0472">Membrane</keyword>
<evidence type="ECO:0000256" key="6">
    <source>
        <dbReference type="ARBA" id="ARBA00022989"/>
    </source>
</evidence>
<dbReference type="PANTHER" id="PTHR42929">
    <property type="entry name" value="INNER MEMBRANE ABC TRANSPORTER PERMEASE PROTEIN YDCU-RELATED-RELATED"/>
    <property type="match status" value="1"/>
</dbReference>
<comment type="subcellular location">
    <subcellularLocation>
        <location evidence="1 8">Cell membrane</location>
        <topology evidence="1 8">Multi-pass membrane protein</topology>
    </subcellularLocation>
</comment>
<dbReference type="EMBL" id="JAXCLW010000002">
    <property type="protein sequence ID" value="MDY0882955.1"/>
    <property type="molecule type" value="Genomic_DNA"/>
</dbReference>
<keyword evidence="6 8" id="KW-1133">Transmembrane helix</keyword>
<dbReference type="RefSeq" id="WP_320508011.1">
    <property type="nucleotide sequence ID" value="NZ_JAXCLW010000002.1"/>
</dbReference>
<evidence type="ECO:0000256" key="2">
    <source>
        <dbReference type="ARBA" id="ARBA00007069"/>
    </source>
</evidence>
<evidence type="ECO:0000256" key="4">
    <source>
        <dbReference type="ARBA" id="ARBA00022475"/>
    </source>
</evidence>
<protein>
    <submittedName>
        <fullName evidence="10">ABC transporter permease</fullName>
    </submittedName>
</protein>
<feature type="transmembrane region" description="Helical" evidence="8">
    <location>
        <begin position="160"/>
        <end position="189"/>
    </location>
</feature>
<dbReference type="SUPFAM" id="SSF161098">
    <property type="entry name" value="MetI-like"/>
    <property type="match status" value="1"/>
</dbReference>
<feature type="domain" description="ABC transmembrane type-1" evidence="9">
    <location>
        <begin position="79"/>
        <end position="286"/>
    </location>
</feature>
<dbReference type="Gene3D" id="1.10.3720.10">
    <property type="entry name" value="MetI-like"/>
    <property type="match status" value="1"/>
</dbReference>
<dbReference type="CDD" id="cd06261">
    <property type="entry name" value="TM_PBP2"/>
    <property type="match status" value="1"/>
</dbReference>
<keyword evidence="5 8" id="KW-0812">Transmembrane</keyword>
<accession>A0ABU5E9B9</accession>
<dbReference type="PROSITE" id="PS50928">
    <property type="entry name" value="ABC_TM1"/>
    <property type="match status" value="1"/>
</dbReference>
<feature type="transmembrane region" description="Helical" evidence="8">
    <location>
        <begin position="265"/>
        <end position="286"/>
    </location>
</feature>
<evidence type="ECO:0000256" key="8">
    <source>
        <dbReference type="RuleBase" id="RU363032"/>
    </source>
</evidence>
<sequence length="295" mass="32422">MAQSVGLQSTEARAARRGRLAGFGFTLPAVAWIVLFFAAPIVIMAVYSLMPLTPAGSLSSFSLQNYQRFFGEAAYVQAIWNSVITTAIVVVISLILAYPFAYIIAYKIPKSWQRLALAFAILPFWTSYVVRSYAWLLVLAPTGVINWALRGLYLTDKPIILAYNAGATTLGFVHFFIMLNALTIYANLVQINPRYVLAAQDLGASAFRSFLTVTLPLSVPGMAVGAFLTVVLCIGDFITPQILGGMKELLLPQVIMMQLQRQLDLPMASAMSLVLTLIVAIVYLALQRQLRMSRL</sequence>
<keyword evidence="4" id="KW-1003">Cell membrane</keyword>
<dbReference type="InterPro" id="IPR035906">
    <property type="entry name" value="MetI-like_sf"/>
</dbReference>
<dbReference type="Pfam" id="PF00528">
    <property type="entry name" value="BPD_transp_1"/>
    <property type="match status" value="1"/>
</dbReference>